<feature type="compositionally biased region" description="Low complexity" evidence="1">
    <location>
        <begin position="517"/>
        <end position="532"/>
    </location>
</feature>
<dbReference type="InterPro" id="IPR005162">
    <property type="entry name" value="Retrotrans_gag_dom"/>
</dbReference>
<comment type="caution">
    <text evidence="4">The sequence shown here is derived from an EMBL/GenBank/DDBJ whole genome shotgun (WGS) entry which is preliminary data.</text>
</comment>
<evidence type="ECO:0000256" key="1">
    <source>
        <dbReference type="SAM" id="MobiDB-lite"/>
    </source>
</evidence>
<feature type="compositionally biased region" description="Low complexity" evidence="1">
    <location>
        <begin position="483"/>
        <end position="507"/>
    </location>
</feature>
<sequence>MVSASDQLRVRFFSQSLTGPAFGWYTSLQPNSVQSWKQLEELFHTQYHSEGTEAGIAELAQVRQKRGETVSEYIQRFRTVKNRCYSAHLTEKEAVELAVAGLAASFKDLTFQVEYNSLTHLVNRLTLYEQRHPELYQDKFKRAITLVNADEDEDSAEDQEVAVAEWTRTPVPVSCKWVNPPGPPRGLDFDVTKTEQIFDLLLKEKQLKLPEGHNPTHGDEQEAIRKWHHTFTHATNDCKVLRAQIQMAIESGRLTFGQFAMKVDMRPFPDVNMVDLSHSIREPGFSFDVNMAGFVIRHGVDKAESSHSRGKDKEEAVPRDRPQDDDRRYLTEEEVRSIRYQRPLSVHLLNKYEQQYDRRRRYDEDDERYRRSAEEGIVGMTATTTGTNVAPVGAALIATVDEFLVAATVTFSGGLLLVIIIILIGPGPATDALWRRFLGGGVILWFLLRVGGDIFVFVVLFFFFFSLVEEVNLPRKRGSLLSLSASSSPSIKNRRSSSPSVRGMSPSDQTRSSGRPSGTKSKSNSCSSQCSGARRLYASV</sequence>
<feature type="region of interest" description="Disordered" evidence="1">
    <location>
        <begin position="301"/>
        <end position="332"/>
    </location>
</feature>
<feature type="region of interest" description="Disordered" evidence="1">
    <location>
        <begin position="483"/>
        <end position="540"/>
    </location>
</feature>
<evidence type="ECO:0000256" key="2">
    <source>
        <dbReference type="SAM" id="Phobius"/>
    </source>
</evidence>
<dbReference type="EMBL" id="JAUUTY010000004">
    <property type="protein sequence ID" value="KAK1651019.1"/>
    <property type="molecule type" value="Genomic_DNA"/>
</dbReference>
<keyword evidence="2" id="KW-0812">Transmembrane</keyword>
<protein>
    <recommendedName>
        <fullName evidence="3">Retrotransposon gag domain-containing protein</fullName>
    </recommendedName>
</protein>
<dbReference type="AlphaFoldDB" id="A0AAD8WEB6"/>
<dbReference type="PANTHER" id="PTHR33223:SF8">
    <property type="entry name" value="OS04G0172440 PROTEIN"/>
    <property type="match status" value="1"/>
</dbReference>
<dbReference type="Pfam" id="PF03732">
    <property type="entry name" value="Retrotrans_gag"/>
    <property type="match status" value="1"/>
</dbReference>
<evidence type="ECO:0000259" key="3">
    <source>
        <dbReference type="Pfam" id="PF03732"/>
    </source>
</evidence>
<organism evidence="4 5">
    <name type="scientific">Lolium multiflorum</name>
    <name type="common">Italian ryegrass</name>
    <name type="synonym">Lolium perenne subsp. multiflorum</name>
    <dbReference type="NCBI Taxonomy" id="4521"/>
    <lineage>
        <taxon>Eukaryota</taxon>
        <taxon>Viridiplantae</taxon>
        <taxon>Streptophyta</taxon>
        <taxon>Embryophyta</taxon>
        <taxon>Tracheophyta</taxon>
        <taxon>Spermatophyta</taxon>
        <taxon>Magnoliopsida</taxon>
        <taxon>Liliopsida</taxon>
        <taxon>Poales</taxon>
        <taxon>Poaceae</taxon>
        <taxon>BOP clade</taxon>
        <taxon>Pooideae</taxon>
        <taxon>Poodae</taxon>
        <taxon>Poeae</taxon>
        <taxon>Poeae Chloroplast Group 2 (Poeae type)</taxon>
        <taxon>Loliodinae</taxon>
        <taxon>Loliinae</taxon>
        <taxon>Lolium</taxon>
    </lineage>
</organism>
<gene>
    <name evidence="4" type="ORF">QYE76_068824</name>
</gene>
<keyword evidence="2" id="KW-1133">Transmembrane helix</keyword>
<proteinExistence type="predicted"/>
<feature type="transmembrane region" description="Helical" evidence="2">
    <location>
        <begin position="444"/>
        <end position="468"/>
    </location>
</feature>
<feature type="transmembrane region" description="Helical" evidence="2">
    <location>
        <begin position="403"/>
        <end position="424"/>
    </location>
</feature>
<dbReference type="Proteomes" id="UP001231189">
    <property type="component" value="Unassembled WGS sequence"/>
</dbReference>
<reference evidence="4" key="1">
    <citation type="submission" date="2023-07" db="EMBL/GenBank/DDBJ databases">
        <title>A chromosome-level genome assembly of Lolium multiflorum.</title>
        <authorList>
            <person name="Chen Y."/>
            <person name="Copetti D."/>
            <person name="Kolliker R."/>
            <person name="Studer B."/>
        </authorList>
    </citation>
    <scope>NUCLEOTIDE SEQUENCE</scope>
    <source>
        <strain evidence="4">02402/16</strain>
        <tissue evidence="4">Leaf</tissue>
    </source>
</reference>
<accession>A0AAD8WEB6</accession>
<evidence type="ECO:0000313" key="4">
    <source>
        <dbReference type="EMBL" id="KAK1651019.1"/>
    </source>
</evidence>
<feature type="domain" description="Retrotransposon gag" evidence="3">
    <location>
        <begin position="11"/>
        <end position="103"/>
    </location>
</feature>
<dbReference type="PANTHER" id="PTHR33223">
    <property type="entry name" value="CCHC-TYPE DOMAIN-CONTAINING PROTEIN"/>
    <property type="match status" value="1"/>
</dbReference>
<evidence type="ECO:0000313" key="5">
    <source>
        <dbReference type="Proteomes" id="UP001231189"/>
    </source>
</evidence>
<keyword evidence="2" id="KW-0472">Membrane</keyword>
<name>A0AAD8WEB6_LOLMU</name>
<keyword evidence="5" id="KW-1185">Reference proteome</keyword>